<keyword evidence="2" id="KW-1185">Reference proteome</keyword>
<dbReference type="EMBL" id="DF968470">
    <property type="protein sequence ID" value="GAP52652.1"/>
    <property type="molecule type" value="Genomic_DNA"/>
</dbReference>
<dbReference type="Proteomes" id="UP000053859">
    <property type="component" value="Unassembled WGS sequence"/>
</dbReference>
<name>A0A0K8PXL8_STRAJ</name>
<reference evidence="1" key="1">
    <citation type="journal article" date="2015" name="Genome Announc.">
        <title>Draft Genome Sequence of Thiostrepton-Producing Streptomyces azureus ATCC 14921.</title>
        <authorList>
            <person name="Sakihara K."/>
            <person name="Maeda J."/>
            <person name="Tashiro K."/>
            <person name="Fujino Y."/>
            <person name="Kuhara S."/>
            <person name="Ohshima T."/>
            <person name="Ogata S."/>
            <person name="Doi K."/>
        </authorList>
    </citation>
    <scope>NUCLEOTIDE SEQUENCE [LARGE SCALE GENOMIC DNA]</scope>
    <source>
        <strain evidence="1">ATCC14921</strain>
    </source>
</reference>
<evidence type="ECO:0000313" key="2">
    <source>
        <dbReference type="Proteomes" id="UP000053859"/>
    </source>
</evidence>
<dbReference type="AlphaFoldDB" id="A0A0K8PXL8"/>
<protein>
    <submittedName>
        <fullName evidence="1">Uncharacterized protein</fullName>
    </submittedName>
</protein>
<proteinExistence type="predicted"/>
<gene>
    <name evidence="1" type="ORF">SAZU_7530</name>
</gene>
<sequence length="53" mass="5713">MVVYGDLAAVEEASSNPKAACEYSGKALNQLALTWYATGTDRLRRACVHTLPV</sequence>
<accession>A0A0K8PXL8</accession>
<organism evidence="1 2">
    <name type="scientific">Streptomyces azureus</name>
    <dbReference type="NCBI Taxonomy" id="146537"/>
    <lineage>
        <taxon>Bacteria</taxon>
        <taxon>Bacillati</taxon>
        <taxon>Actinomycetota</taxon>
        <taxon>Actinomycetes</taxon>
        <taxon>Kitasatosporales</taxon>
        <taxon>Streptomycetaceae</taxon>
        <taxon>Streptomyces</taxon>
    </lineage>
</organism>
<evidence type="ECO:0000313" key="1">
    <source>
        <dbReference type="EMBL" id="GAP52652.1"/>
    </source>
</evidence>